<dbReference type="PANTHER" id="PTHR36312:SF2">
    <property type="entry name" value="THIONIN-LIKE PROTEIN"/>
    <property type="match status" value="1"/>
</dbReference>
<sequence length="120" mass="13145">MSMKGRSNARAAGRVVAVLVVLVLDTSVHAENTSTYACWGGCYNQCFPRNGGTQTQTSPNCYYNCLSSCFPRSPDDFENYCEIGCSLKRCIPVSYDGARLESCFGLCTNICKQLLKFVAP</sequence>
<evidence type="ECO:0000313" key="3">
    <source>
        <dbReference type="Proteomes" id="UP000826271"/>
    </source>
</evidence>
<gene>
    <name evidence="2" type="ORF">BUALT_Bualt10G0109000</name>
</gene>
<dbReference type="Proteomes" id="UP000826271">
    <property type="component" value="Unassembled WGS sequence"/>
</dbReference>
<dbReference type="InterPro" id="IPR038975">
    <property type="entry name" value="THNL"/>
</dbReference>
<proteinExistence type="predicted"/>
<comment type="caution">
    <text evidence="2">The sequence shown here is derived from an EMBL/GenBank/DDBJ whole genome shotgun (WGS) entry which is preliminary data.</text>
</comment>
<evidence type="ECO:0000313" key="2">
    <source>
        <dbReference type="EMBL" id="KAG8375527.1"/>
    </source>
</evidence>
<feature type="chain" id="PRO_5043574472" evidence="1">
    <location>
        <begin position="31"/>
        <end position="120"/>
    </location>
</feature>
<keyword evidence="1" id="KW-0732">Signal</keyword>
<feature type="signal peptide" evidence="1">
    <location>
        <begin position="1"/>
        <end position="30"/>
    </location>
</feature>
<organism evidence="2 3">
    <name type="scientific">Buddleja alternifolia</name>
    <dbReference type="NCBI Taxonomy" id="168488"/>
    <lineage>
        <taxon>Eukaryota</taxon>
        <taxon>Viridiplantae</taxon>
        <taxon>Streptophyta</taxon>
        <taxon>Embryophyta</taxon>
        <taxon>Tracheophyta</taxon>
        <taxon>Spermatophyta</taxon>
        <taxon>Magnoliopsida</taxon>
        <taxon>eudicotyledons</taxon>
        <taxon>Gunneridae</taxon>
        <taxon>Pentapetalae</taxon>
        <taxon>asterids</taxon>
        <taxon>lamiids</taxon>
        <taxon>Lamiales</taxon>
        <taxon>Scrophulariaceae</taxon>
        <taxon>Buddlejeae</taxon>
        <taxon>Buddleja</taxon>
    </lineage>
</organism>
<evidence type="ECO:0000256" key="1">
    <source>
        <dbReference type="SAM" id="SignalP"/>
    </source>
</evidence>
<dbReference type="PANTHER" id="PTHR36312">
    <property type="entry name" value="THIONIN-LIKE PROTEIN 1"/>
    <property type="match status" value="1"/>
</dbReference>
<dbReference type="EMBL" id="WHWC01000010">
    <property type="protein sequence ID" value="KAG8375527.1"/>
    <property type="molecule type" value="Genomic_DNA"/>
</dbReference>
<keyword evidence="3" id="KW-1185">Reference proteome</keyword>
<reference evidence="2" key="1">
    <citation type="submission" date="2019-10" db="EMBL/GenBank/DDBJ databases">
        <authorList>
            <person name="Zhang R."/>
            <person name="Pan Y."/>
            <person name="Wang J."/>
            <person name="Ma R."/>
            <person name="Yu S."/>
        </authorList>
    </citation>
    <scope>NUCLEOTIDE SEQUENCE</scope>
    <source>
        <strain evidence="2">LA-IB0</strain>
        <tissue evidence="2">Leaf</tissue>
    </source>
</reference>
<dbReference type="AlphaFoldDB" id="A0AAV6X6E1"/>
<name>A0AAV6X6E1_9LAMI</name>
<protein>
    <submittedName>
        <fullName evidence="2">Uncharacterized protein</fullName>
    </submittedName>
</protein>
<accession>A0AAV6X6E1</accession>